<feature type="compositionally biased region" description="Polar residues" evidence="4">
    <location>
        <begin position="1858"/>
        <end position="1869"/>
    </location>
</feature>
<evidence type="ECO:0000256" key="3">
    <source>
        <dbReference type="PROSITE-ProRule" id="PRU00339"/>
    </source>
</evidence>
<feature type="compositionally biased region" description="Low complexity" evidence="4">
    <location>
        <begin position="1876"/>
        <end position="1898"/>
    </location>
</feature>
<feature type="compositionally biased region" description="Low complexity" evidence="4">
    <location>
        <begin position="2299"/>
        <end position="2314"/>
    </location>
</feature>
<feature type="compositionally biased region" description="Low complexity" evidence="4">
    <location>
        <begin position="2034"/>
        <end position="2048"/>
    </location>
</feature>
<feature type="region of interest" description="Disordered" evidence="4">
    <location>
        <begin position="1255"/>
        <end position="1285"/>
    </location>
</feature>
<feature type="region of interest" description="Disordered" evidence="4">
    <location>
        <begin position="1367"/>
        <end position="1401"/>
    </location>
</feature>
<feature type="compositionally biased region" description="Polar residues" evidence="4">
    <location>
        <begin position="361"/>
        <end position="375"/>
    </location>
</feature>
<evidence type="ECO:0000256" key="2">
    <source>
        <dbReference type="ARBA" id="ARBA00023242"/>
    </source>
</evidence>
<comment type="caution">
    <text evidence="5">The sequence shown here is derived from an EMBL/GenBank/DDBJ whole genome shotgun (WGS) entry which is preliminary data.</text>
</comment>
<feature type="compositionally biased region" description="Acidic residues" evidence="4">
    <location>
        <begin position="2349"/>
        <end position="2359"/>
    </location>
</feature>
<evidence type="ECO:0000313" key="5">
    <source>
        <dbReference type="EMBL" id="OXA45668.1"/>
    </source>
</evidence>
<feature type="repeat" description="TPR" evidence="3">
    <location>
        <begin position="120"/>
        <end position="153"/>
    </location>
</feature>
<gene>
    <name evidence="5" type="ORF">Fcan01_19567</name>
</gene>
<feature type="compositionally biased region" description="Polar residues" evidence="4">
    <location>
        <begin position="387"/>
        <end position="397"/>
    </location>
</feature>
<accession>A0A226DL01</accession>
<dbReference type="PROSITE" id="PS50005">
    <property type="entry name" value="TPR"/>
    <property type="match status" value="1"/>
</dbReference>
<feature type="region of interest" description="Disordered" evidence="4">
    <location>
        <begin position="1699"/>
        <end position="1722"/>
    </location>
</feature>
<feature type="region of interest" description="Disordered" evidence="4">
    <location>
        <begin position="463"/>
        <end position="488"/>
    </location>
</feature>
<feature type="compositionally biased region" description="Basic and acidic residues" evidence="4">
    <location>
        <begin position="1699"/>
        <end position="1709"/>
    </location>
</feature>
<dbReference type="OrthoDB" id="77564at2759"/>
<dbReference type="SMART" id="SM00028">
    <property type="entry name" value="TPR"/>
    <property type="match status" value="3"/>
</dbReference>
<feature type="compositionally biased region" description="Low complexity" evidence="4">
    <location>
        <begin position="2090"/>
        <end position="2114"/>
    </location>
</feature>
<feature type="compositionally biased region" description="Polar residues" evidence="4">
    <location>
        <begin position="1376"/>
        <end position="1393"/>
    </location>
</feature>
<feature type="compositionally biased region" description="Polar residues" evidence="4">
    <location>
        <begin position="1782"/>
        <end position="1796"/>
    </location>
</feature>
<feature type="region of interest" description="Disordered" evidence="4">
    <location>
        <begin position="2025"/>
        <end position="2116"/>
    </location>
</feature>
<dbReference type="SUPFAM" id="SSF48452">
    <property type="entry name" value="TPR-like"/>
    <property type="match status" value="1"/>
</dbReference>
<feature type="compositionally biased region" description="Basic and acidic residues" evidence="4">
    <location>
        <begin position="347"/>
        <end position="360"/>
    </location>
</feature>
<feature type="compositionally biased region" description="Polar residues" evidence="4">
    <location>
        <begin position="2049"/>
        <end position="2062"/>
    </location>
</feature>
<dbReference type="InterPro" id="IPR011990">
    <property type="entry name" value="TPR-like_helical_dom_sf"/>
</dbReference>
<feature type="region of interest" description="Disordered" evidence="4">
    <location>
        <begin position="1"/>
        <end position="26"/>
    </location>
</feature>
<dbReference type="GO" id="GO:0005634">
    <property type="term" value="C:nucleus"/>
    <property type="evidence" value="ECO:0007669"/>
    <property type="project" value="UniProtKB-SubCell"/>
</dbReference>
<evidence type="ECO:0000256" key="1">
    <source>
        <dbReference type="ARBA" id="ARBA00004123"/>
    </source>
</evidence>
<protein>
    <submittedName>
        <fullName evidence="5">Calcineurin-binding protein cabin-1</fullName>
    </submittedName>
</protein>
<keyword evidence="3" id="KW-0802">TPR repeat</keyword>
<dbReference type="PANTHER" id="PTHR15502:SF7">
    <property type="entry name" value="CALCINEURIN-BINDING PROTEIN CABIN-1"/>
    <property type="match status" value="1"/>
</dbReference>
<dbReference type="GO" id="GO:0031491">
    <property type="term" value="F:nucleosome binding"/>
    <property type="evidence" value="ECO:0007669"/>
    <property type="project" value="TreeGrafter"/>
</dbReference>
<feature type="compositionally biased region" description="Low complexity" evidence="4">
    <location>
        <begin position="2148"/>
        <end position="2165"/>
    </location>
</feature>
<dbReference type="PANTHER" id="PTHR15502">
    <property type="entry name" value="CALCINEURIN-BINDING PROTEIN CABIN 1-RELATED"/>
    <property type="match status" value="1"/>
</dbReference>
<feature type="region of interest" description="Disordered" evidence="4">
    <location>
        <begin position="2212"/>
        <end position="2238"/>
    </location>
</feature>
<feature type="compositionally biased region" description="Low complexity" evidence="4">
    <location>
        <begin position="1965"/>
        <end position="1988"/>
    </location>
</feature>
<feature type="region of interest" description="Disordered" evidence="4">
    <location>
        <begin position="1779"/>
        <end position="1921"/>
    </location>
</feature>
<feature type="region of interest" description="Disordered" evidence="4">
    <location>
        <begin position="1956"/>
        <end position="2000"/>
    </location>
</feature>
<proteinExistence type="predicted"/>
<feature type="compositionally biased region" description="Polar residues" evidence="4">
    <location>
        <begin position="2261"/>
        <end position="2275"/>
    </location>
</feature>
<organism evidence="5 6">
    <name type="scientific">Folsomia candida</name>
    <name type="common">Springtail</name>
    <dbReference type="NCBI Taxonomy" id="158441"/>
    <lineage>
        <taxon>Eukaryota</taxon>
        <taxon>Metazoa</taxon>
        <taxon>Ecdysozoa</taxon>
        <taxon>Arthropoda</taxon>
        <taxon>Hexapoda</taxon>
        <taxon>Collembola</taxon>
        <taxon>Entomobryomorpha</taxon>
        <taxon>Isotomoidea</taxon>
        <taxon>Isotomidae</taxon>
        <taxon>Proisotominae</taxon>
        <taxon>Folsomia</taxon>
    </lineage>
</organism>
<sequence>MLKIRALNESSSSSEEEDEDNPRLSVEAQESQAKLLYEKAQKLTINQEYEQAVEIFVEILQLPYLNVSESEKKTLSPVQLQLRLGCLKCLSTLYTSGATKNLEDATAVLELITELEPKNVNFWYRLGKVALERKELELAYDAFTSVLDCSPGHWGSIENLVTISFALHDLLGCLRFCAIGLAKDSGFLKGRIFKNEVFKCHSWTEDAVKGRTEYESLFSESPKLAALTEPDIQKYISEARRLMSQVSQEKLQRRKEEEDEASKPLKCPFALKSLTLSELGNTVFDVYHHLKESGTLLRLLDLASAQTLVATSTEGATTKNTIETPLQNGNCSQELGNCASVTMRSRSTSDDKDPIQRDSGNDSSRPANDNSQMVSESEDKMNEDDSQSANPNLQGCSTEEEANSQRGKNRKGGVKWWQIEGQRRSQRVRGNMVTAPVKAKPANTFAEMLRNIIPEALLVDETNSPTKKDKNTYHQHQQKLSSSSSSKVTNPNQYYFGSSEENSDVKMLISQWKCVDILRIITQYVRWLARNCKAQWPTELRTIFTKLYHLYRNSVPTECTLDPVIESANLDVEDDWFTILAQAELALDASSCPNPTNMFLLENAAKSGILNEDFLLRVEWFKFKNHLLQGKDEITVDHSYTKLHLNLILEMLKNKPDGFICVLPTEVDFVISSPVIIDKLQYVQKIEKLSKIEKLYETKQFEDLVEILNFSLSVDSSDDVQNRIYLTESYFHLGRIECVEHCDLVLQTLTKNGSEEKLLSILKLLRDIWEGMKCKMETKEFKMMINTLLKILIRVEKQEQCSHSFLITEPWCLLHAVLYHLEQIESALFIDEETVPGSILILQLGHEILSKSGKCSMNEGHFLSYCIAILLELAGTDMYWAFEETKTCLDQAILCMYSHPSKKFKLKNLKDHGTSGIPMNWSACCQLYKYYQLDELPEFDSKPSKSISAEVENLFQRIITEMPAQFKSQERYEQIKEYIKGNGPSDVVFEPNESAEKLETFDIYYLLADFYFKNQDLQKAVEFYIWDLTVCPLRFDSWTAIALTKTEDVVSKINACDAFKVDDVIVESDAVIRCFQQSVNLDMTNAKVRIEFGSFLYALHSVFTREMNLHKDKLTPELVEEVQMRHSTYLLRSKSLFEPYKVGGPDAPRDKTDEDDAWINHYMLGKVAEKTNSTEPTIFISQYVLAGQLLHAKCSTYPSRINYYNPPDFALEALEIYFRIHASILKFIKHIQEDSNKECEDMLLKFLKDAEESPFMKSKQGRGTDGENKRKKAAGSEETISRREKTIINSVMQQILDQVETMVAAEVPSSSTAGAVSNSSSNSSTETTSSSEEDSNPVTANTTIQPAPPALQNLSLSAFRDRIRAEEESNLKSKISENNSTSKTPETSQNVKKSSPEEKNHAEKNPFFKDFASVRYGLVISMCLKAMKECVSRCPQYFKAFYKLANAYVSFKKDYKKAKEYLMGNNFTGTNKVTGLYGERKPSNFFNGIWRHPIEDIDRPGSFAFYMSKSMSLLLMVLTKLQDHQMLADVGIQLAKVPDSKNTYLYTEDREQYSSEAFKLCEASARKSLSLAKPATMLECGLSIYDTYTKFQKFNAKENYVAHVLLEVYKRHSSAVRMSILSEEPVLADAVRFFQQIVWSTCTKTSKNSMIGYNPPRSAETVGSKLLAERSLLNPSGTLTNNNMLTPLSQKQPIMKRRLSDGTTREETSVKSGQNSMVGPITPQPLHPMEWLNYDPSAADMMLAAQLASYNKVLQQQIQTFLTRNSSMLDMGLTDRSGGLSVDNNTKQNHNNQRLDFSSGKVNDENKTKKLQTNTNAQQMLPNPFNSDASSTNNDRKDSTKQMISNMSKSMTKRTSETRNSINDASRTNLVKKRQQQQQQPQQYNNTNNVPQQQQQQQRFEPSSSTTTPSRGLKNKFKPPRNIAQLGAQLNKMQSEKTRVEIPTISQIQTLKSPSTLNKEYPGITTSKASPSTSTSSSLMPSKILSLPKPKPTKQTSIPPNLISPPYLSCSPFQAQATAMVNPAIPGRLSKNGSQSSLNSSNASPQPAHSQAVTQPRYSIASNLPGHLQPSRVFPRLTSTAPQPEVVDLTTKSSPEKNTNTNTKSSQQSFSTKSGLDITRLEKSSSNSQPQIIETSSVTLTKVSTTTTNINNSNYNNNTNSNNNNKPKASGKIDVTTCSNEELWDLYMQTHKPYNPIVTTTKSSTDLVKPLMMIPKPPSRPSITKTTTPLNSMGGGGITNSTQVYKTPTIMSTSYNPSPTVITNLKTHNNSNSKPAQDLTPKVILTNSNKNNNRSSLTSQNVSSSAPSSSSSMSRGQKRQLPADQPRYPLPPKKKHHIIPTSPPPVVDLGEDVEVITLE</sequence>
<dbReference type="OMA" id="FEPNESA"/>
<name>A0A226DL01_FOLCA</name>
<comment type="subcellular location">
    <subcellularLocation>
        <location evidence="1">Nucleus</location>
    </subcellularLocation>
</comment>
<evidence type="ECO:0000256" key="4">
    <source>
        <dbReference type="SAM" id="MobiDB-lite"/>
    </source>
</evidence>
<feature type="compositionally biased region" description="Polar residues" evidence="4">
    <location>
        <begin position="2221"/>
        <end position="2231"/>
    </location>
</feature>
<feature type="region of interest" description="Disordered" evidence="4">
    <location>
        <begin position="2286"/>
        <end position="2359"/>
    </location>
</feature>
<dbReference type="EMBL" id="LNIX01000017">
    <property type="protein sequence ID" value="OXA45668.1"/>
    <property type="molecule type" value="Genomic_DNA"/>
</dbReference>
<feature type="compositionally biased region" description="Low complexity" evidence="4">
    <location>
        <begin position="1310"/>
        <end position="1330"/>
    </location>
</feature>
<feature type="region of interest" description="Disordered" evidence="4">
    <location>
        <begin position="2148"/>
        <end position="2171"/>
    </location>
</feature>
<feature type="compositionally biased region" description="Polar residues" evidence="4">
    <location>
        <begin position="1811"/>
        <end position="1833"/>
    </location>
</feature>
<evidence type="ECO:0000313" key="6">
    <source>
        <dbReference type="Proteomes" id="UP000198287"/>
    </source>
</evidence>
<feature type="compositionally biased region" description="Polar residues" evidence="4">
    <location>
        <begin position="1841"/>
        <end position="1850"/>
    </location>
</feature>
<feature type="region of interest" description="Disordered" evidence="4">
    <location>
        <begin position="2261"/>
        <end position="2280"/>
    </location>
</feature>
<feature type="compositionally biased region" description="Polar residues" evidence="4">
    <location>
        <begin position="2286"/>
        <end position="2298"/>
    </location>
</feature>
<keyword evidence="2" id="KW-0539">Nucleus</keyword>
<dbReference type="Proteomes" id="UP000198287">
    <property type="component" value="Unassembled WGS sequence"/>
</dbReference>
<dbReference type="InterPro" id="IPR019734">
    <property type="entry name" value="TPR_rpt"/>
</dbReference>
<feature type="compositionally biased region" description="Polar residues" evidence="4">
    <location>
        <begin position="1899"/>
        <end position="1910"/>
    </location>
</feature>
<keyword evidence="6" id="KW-1185">Reference proteome</keyword>
<dbReference type="STRING" id="158441.A0A226DL01"/>
<feature type="region of interest" description="Disordered" evidence="4">
    <location>
        <begin position="342"/>
        <end position="430"/>
    </location>
</feature>
<dbReference type="Gene3D" id="1.25.40.10">
    <property type="entry name" value="Tetratricopeptide repeat domain"/>
    <property type="match status" value="1"/>
</dbReference>
<dbReference type="GO" id="GO:0006325">
    <property type="term" value="P:chromatin organization"/>
    <property type="evidence" value="ECO:0007669"/>
    <property type="project" value="InterPro"/>
</dbReference>
<reference evidence="5 6" key="1">
    <citation type="submission" date="2015-12" db="EMBL/GenBank/DDBJ databases">
        <title>The genome of Folsomia candida.</title>
        <authorList>
            <person name="Faddeeva A."/>
            <person name="Derks M.F."/>
            <person name="Anvar Y."/>
            <person name="Smit S."/>
            <person name="Van Straalen N."/>
            <person name="Roelofs D."/>
        </authorList>
    </citation>
    <scope>NUCLEOTIDE SEQUENCE [LARGE SCALE GENOMIC DNA]</scope>
    <source>
        <strain evidence="5 6">VU population</strain>
        <tissue evidence="5">Whole body</tissue>
    </source>
</reference>
<dbReference type="InterPro" id="IPR033053">
    <property type="entry name" value="Hir3/CABIN1"/>
</dbReference>
<feature type="region of interest" description="Disordered" evidence="4">
    <location>
        <begin position="1310"/>
        <end position="1352"/>
    </location>
</feature>